<dbReference type="EMBL" id="JNVN01000011">
    <property type="protein sequence ID" value="KHJ36461.1"/>
    <property type="molecule type" value="Genomic_DNA"/>
</dbReference>
<dbReference type="STRING" id="52586.A0A0B1PI42"/>
<dbReference type="HOGENOM" id="CLU_799726_0_0_1"/>
<evidence type="ECO:0000313" key="2">
    <source>
        <dbReference type="EMBL" id="KHJ36461.1"/>
    </source>
</evidence>
<feature type="compositionally biased region" description="Low complexity" evidence="1">
    <location>
        <begin position="226"/>
        <end position="246"/>
    </location>
</feature>
<organism evidence="2 3">
    <name type="scientific">Uncinula necator</name>
    <name type="common">Grape powdery mildew</name>
    <dbReference type="NCBI Taxonomy" id="52586"/>
    <lineage>
        <taxon>Eukaryota</taxon>
        <taxon>Fungi</taxon>
        <taxon>Dikarya</taxon>
        <taxon>Ascomycota</taxon>
        <taxon>Pezizomycotina</taxon>
        <taxon>Leotiomycetes</taxon>
        <taxon>Erysiphales</taxon>
        <taxon>Erysiphaceae</taxon>
        <taxon>Erysiphe</taxon>
    </lineage>
</organism>
<feature type="compositionally biased region" description="Basic and acidic residues" evidence="1">
    <location>
        <begin position="331"/>
        <end position="347"/>
    </location>
</feature>
<dbReference type="Proteomes" id="UP000030854">
    <property type="component" value="Unassembled WGS sequence"/>
</dbReference>
<sequence length="347" mass="38102">MDREVFSESEKRFLITQILQASSMSLERIFMLFNECSEEPRWEDIYLPIGRTLQECKAAFEAIRTTTSPFATPNSPGFNQAFFHKRKAGIGSLESSSSLSLDSKRRLSVIRGQDIGGQLILPKPSPTESMTSNPEGMFSQQLILPKPTLMESGTSISEVRSGHQHILPKPISPFDSGTSIPEVMVKKRGRPPKAEVERRQHAIARGEVNNPNTMVTQIRYIAPAEKSSIASSSTTSSQISSTSPKSGPVLKKSGPLRQPGEGRFSLNDYIRPSDRLSPSKPKKKALAVSTLAGPESSTTKVPVKTNSMVSSSPKTPISNIQSIEATNLETPPRKFDKKPFEGSPERF</sequence>
<dbReference type="AlphaFoldDB" id="A0A0B1PI42"/>
<accession>A0A0B1PI42</accession>
<proteinExistence type="predicted"/>
<keyword evidence="3" id="KW-1185">Reference proteome</keyword>
<reference evidence="2 3" key="1">
    <citation type="journal article" date="2014" name="BMC Genomics">
        <title>Adaptive genomic structural variation in the grape powdery mildew pathogen, Erysiphe necator.</title>
        <authorList>
            <person name="Jones L."/>
            <person name="Riaz S."/>
            <person name="Morales-Cruz A."/>
            <person name="Amrine K.C."/>
            <person name="McGuire B."/>
            <person name="Gubler W.D."/>
            <person name="Walker M.A."/>
            <person name="Cantu D."/>
        </authorList>
    </citation>
    <scope>NUCLEOTIDE SEQUENCE [LARGE SCALE GENOMIC DNA]</scope>
    <source>
        <strain evidence="3">c</strain>
    </source>
</reference>
<evidence type="ECO:0000313" key="3">
    <source>
        <dbReference type="Proteomes" id="UP000030854"/>
    </source>
</evidence>
<gene>
    <name evidence="2" type="ORF">EV44_g2494</name>
</gene>
<evidence type="ECO:0000256" key="1">
    <source>
        <dbReference type="SAM" id="MobiDB-lite"/>
    </source>
</evidence>
<comment type="caution">
    <text evidence="2">The sequence shown here is derived from an EMBL/GenBank/DDBJ whole genome shotgun (WGS) entry which is preliminary data.</text>
</comment>
<name>A0A0B1PI42_UNCNE</name>
<protein>
    <submittedName>
        <fullName evidence="2">Putative at hook domain-containing protein</fullName>
    </submittedName>
</protein>
<feature type="compositionally biased region" description="Polar residues" evidence="1">
    <location>
        <begin position="295"/>
        <end position="329"/>
    </location>
</feature>
<feature type="region of interest" description="Disordered" evidence="1">
    <location>
        <begin position="226"/>
        <end position="347"/>
    </location>
</feature>